<dbReference type="EMBL" id="BAAAUX010000013">
    <property type="protein sequence ID" value="GAA2791387.1"/>
    <property type="molecule type" value="Genomic_DNA"/>
</dbReference>
<name>A0ABN3VCH1_9PSEU</name>
<gene>
    <name evidence="1" type="ORF">GCM10010470_27750</name>
</gene>
<evidence type="ECO:0000313" key="2">
    <source>
        <dbReference type="Proteomes" id="UP001500979"/>
    </source>
</evidence>
<reference evidence="1 2" key="1">
    <citation type="journal article" date="2019" name="Int. J. Syst. Evol. Microbiol.">
        <title>The Global Catalogue of Microorganisms (GCM) 10K type strain sequencing project: providing services to taxonomists for standard genome sequencing and annotation.</title>
        <authorList>
            <consortium name="The Broad Institute Genomics Platform"/>
            <consortium name="The Broad Institute Genome Sequencing Center for Infectious Disease"/>
            <person name="Wu L."/>
            <person name="Ma J."/>
        </authorList>
    </citation>
    <scope>NUCLEOTIDE SEQUENCE [LARGE SCALE GENOMIC DNA]</scope>
    <source>
        <strain evidence="1 2">JCM 9383</strain>
    </source>
</reference>
<organism evidence="1 2">
    <name type="scientific">Saccharopolyspora taberi</name>
    <dbReference type="NCBI Taxonomy" id="60895"/>
    <lineage>
        <taxon>Bacteria</taxon>
        <taxon>Bacillati</taxon>
        <taxon>Actinomycetota</taxon>
        <taxon>Actinomycetes</taxon>
        <taxon>Pseudonocardiales</taxon>
        <taxon>Pseudonocardiaceae</taxon>
        <taxon>Saccharopolyspora</taxon>
    </lineage>
</organism>
<proteinExistence type="predicted"/>
<accession>A0ABN3VCH1</accession>
<evidence type="ECO:0000313" key="1">
    <source>
        <dbReference type="EMBL" id="GAA2791387.1"/>
    </source>
</evidence>
<sequence>MGLKGEHPLPADGSQDIQFEKCFLPEHHYPERMLSTAVRRSFRPSVLVPCGLHVVAIDDVQPVAVVLDSDGAVRETVSWEHLRAPSAFAWPTRFAVASEKSVAIASAPDGDAVVVDLSTTPATVESLTEFPATSGARRAQTRFSRSGKHDPFWKYTSHLNGTAWTATVAHDPPGGERREWNLGAGSISSAAPLGNGLAVAVRRAGKRPWVFQPPVELLHITGDRDAPRALLPSGGIDITARCWPPVDLPPPDVIADHHLPFGASQCAQIVKLGARQIDLTLAALDSAPRMEISFTHDSRPGVRCVRTDVLTTELGHDFGLSKLGIFLEEDLQFGLVPPVQDAVDGVLHV</sequence>
<protein>
    <submittedName>
        <fullName evidence="1">Uncharacterized protein</fullName>
    </submittedName>
</protein>
<dbReference type="Proteomes" id="UP001500979">
    <property type="component" value="Unassembled WGS sequence"/>
</dbReference>
<comment type="caution">
    <text evidence="1">The sequence shown here is derived from an EMBL/GenBank/DDBJ whole genome shotgun (WGS) entry which is preliminary data.</text>
</comment>
<dbReference type="RefSeq" id="WP_344680057.1">
    <property type="nucleotide sequence ID" value="NZ_BAAAUX010000013.1"/>
</dbReference>
<keyword evidence="2" id="KW-1185">Reference proteome</keyword>